<dbReference type="AlphaFoldDB" id="A0A265V0Z7"/>
<comment type="caution">
    <text evidence="2">The sequence shown here is derived from an EMBL/GenBank/DDBJ whole genome shotgun (WGS) entry which is preliminary data.</text>
</comment>
<feature type="transmembrane region" description="Helical" evidence="1">
    <location>
        <begin position="92"/>
        <end position="110"/>
    </location>
</feature>
<keyword evidence="3" id="KW-1185">Reference proteome</keyword>
<name>A0A265V0Z7_9FLAO</name>
<dbReference type="OrthoDB" id="769130at2"/>
<evidence type="ECO:0000313" key="3">
    <source>
        <dbReference type="Proteomes" id="UP000216840"/>
    </source>
</evidence>
<feature type="transmembrane region" description="Helical" evidence="1">
    <location>
        <begin position="116"/>
        <end position="137"/>
    </location>
</feature>
<protein>
    <recommendedName>
        <fullName evidence="4">Glycine zipper family protein</fullName>
    </recommendedName>
</protein>
<sequence length="155" mass="17033">MNLQAITHKPQDNPNPKFTTQLVKLQSLLAELQSRVLPDTMVTVINSEIDQLNASNTKDPKLYKQVFNTQQCILNHLEKSLKIVPKGYYQRLWMVLGMSAFGIPLGVALGTSQGNMGLLGIGLPIGMVIGIAVGTSLDKKAAKDNRQLQFKPYGL</sequence>
<organism evidence="2 3">
    <name type="scientific">Winogradskyella aurantia</name>
    <dbReference type="NCBI Taxonomy" id="1915063"/>
    <lineage>
        <taxon>Bacteria</taxon>
        <taxon>Pseudomonadati</taxon>
        <taxon>Bacteroidota</taxon>
        <taxon>Flavobacteriia</taxon>
        <taxon>Flavobacteriales</taxon>
        <taxon>Flavobacteriaceae</taxon>
        <taxon>Winogradskyella</taxon>
    </lineage>
</organism>
<accession>A0A265V0Z7</accession>
<gene>
    <name evidence="2" type="ORF">CA834_02300</name>
</gene>
<reference evidence="2 3" key="1">
    <citation type="submission" date="2017-05" db="EMBL/GenBank/DDBJ databases">
        <title>The draft genome sequence of Idiomarina salinarum WNB302.</title>
        <authorList>
            <person name="Sun Y."/>
            <person name="Chen B."/>
            <person name="Du Z."/>
        </authorList>
    </citation>
    <scope>NUCLEOTIDE SEQUENCE [LARGE SCALE GENOMIC DNA]</scope>
    <source>
        <strain evidence="2 3">WNB302</strain>
    </source>
</reference>
<dbReference type="RefSeq" id="WP_094967041.1">
    <property type="nucleotide sequence ID" value="NZ_NGJN01000001.1"/>
</dbReference>
<evidence type="ECO:0000313" key="2">
    <source>
        <dbReference type="EMBL" id="OZV70967.1"/>
    </source>
</evidence>
<keyword evidence="1" id="KW-1133">Transmembrane helix</keyword>
<dbReference type="EMBL" id="NGJN01000001">
    <property type="protein sequence ID" value="OZV70967.1"/>
    <property type="molecule type" value="Genomic_DNA"/>
</dbReference>
<evidence type="ECO:0008006" key="4">
    <source>
        <dbReference type="Google" id="ProtNLM"/>
    </source>
</evidence>
<dbReference type="Proteomes" id="UP000216840">
    <property type="component" value="Unassembled WGS sequence"/>
</dbReference>
<keyword evidence="1" id="KW-0472">Membrane</keyword>
<proteinExistence type="predicted"/>
<keyword evidence="1" id="KW-0812">Transmembrane</keyword>
<evidence type="ECO:0000256" key="1">
    <source>
        <dbReference type="SAM" id="Phobius"/>
    </source>
</evidence>